<dbReference type="Pfam" id="PF00528">
    <property type="entry name" value="BPD_transp_1"/>
    <property type="match status" value="1"/>
</dbReference>
<dbReference type="SUPFAM" id="SSF161098">
    <property type="entry name" value="MetI-like"/>
    <property type="match status" value="1"/>
</dbReference>
<dbReference type="EMBL" id="CAEZZR010000047">
    <property type="protein sequence ID" value="CAB4772421.1"/>
    <property type="molecule type" value="Genomic_DNA"/>
</dbReference>
<evidence type="ECO:0000313" key="9">
    <source>
        <dbReference type="EMBL" id="CAB4652125.1"/>
    </source>
</evidence>
<feature type="transmembrane region" description="Helical" evidence="7">
    <location>
        <begin position="103"/>
        <end position="124"/>
    </location>
</feature>
<dbReference type="CDD" id="cd06261">
    <property type="entry name" value="TM_PBP2"/>
    <property type="match status" value="1"/>
</dbReference>
<dbReference type="EMBL" id="CAFABI010000039">
    <property type="protein sequence ID" value="CAB4825562.1"/>
    <property type="molecule type" value="Genomic_DNA"/>
</dbReference>
<dbReference type="AlphaFoldDB" id="A0A6J6VJ10"/>
<feature type="domain" description="ABC transmembrane type-1" evidence="8">
    <location>
        <begin position="97"/>
        <end position="307"/>
    </location>
</feature>
<dbReference type="Pfam" id="PF19300">
    <property type="entry name" value="BPD_transp_1_N"/>
    <property type="match status" value="1"/>
</dbReference>
<evidence type="ECO:0000256" key="6">
    <source>
        <dbReference type="ARBA" id="ARBA00023136"/>
    </source>
</evidence>
<accession>A0A6J6VJ10</accession>
<organism evidence="11">
    <name type="scientific">freshwater metagenome</name>
    <dbReference type="NCBI Taxonomy" id="449393"/>
    <lineage>
        <taxon>unclassified sequences</taxon>
        <taxon>metagenomes</taxon>
        <taxon>ecological metagenomes</taxon>
    </lineage>
</organism>
<evidence type="ECO:0000313" key="12">
    <source>
        <dbReference type="EMBL" id="CAB4825562.1"/>
    </source>
</evidence>
<dbReference type="EMBL" id="CAEZYB010000025">
    <property type="protein sequence ID" value="CAB4698943.1"/>
    <property type="molecule type" value="Genomic_DNA"/>
</dbReference>
<dbReference type="EMBL" id="CAEZWO010000012">
    <property type="protein sequence ID" value="CAB4652125.1"/>
    <property type="molecule type" value="Genomic_DNA"/>
</dbReference>
<keyword evidence="4 7" id="KW-0812">Transmembrane</keyword>
<proteinExistence type="predicted"/>
<evidence type="ECO:0000256" key="5">
    <source>
        <dbReference type="ARBA" id="ARBA00022989"/>
    </source>
</evidence>
<dbReference type="GO" id="GO:0071916">
    <property type="term" value="F:dipeptide transmembrane transporter activity"/>
    <property type="evidence" value="ECO:0007669"/>
    <property type="project" value="TreeGrafter"/>
</dbReference>
<name>A0A6J6VJ10_9ZZZZ</name>
<protein>
    <submittedName>
        <fullName evidence="11">Unannotated protein</fullName>
    </submittedName>
</protein>
<evidence type="ECO:0000256" key="4">
    <source>
        <dbReference type="ARBA" id="ARBA00022692"/>
    </source>
</evidence>
<keyword evidence="6 7" id="KW-0472">Membrane</keyword>
<dbReference type="InterPro" id="IPR000515">
    <property type="entry name" value="MetI-like"/>
</dbReference>
<evidence type="ECO:0000313" key="13">
    <source>
        <dbReference type="EMBL" id="CAB4916587.1"/>
    </source>
</evidence>
<keyword evidence="5 7" id="KW-1133">Transmembrane helix</keyword>
<dbReference type="PROSITE" id="PS50928">
    <property type="entry name" value="ABC_TM1"/>
    <property type="match status" value="1"/>
</dbReference>
<evidence type="ECO:0000256" key="3">
    <source>
        <dbReference type="ARBA" id="ARBA00022475"/>
    </source>
</evidence>
<dbReference type="GO" id="GO:0005886">
    <property type="term" value="C:plasma membrane"/>
    <property type="evidence" value="ECO:0007669"/>
    <property type="project" value="UniProtKB-SubCell"/>
</dbReference>
<evidence type="ECO:0000313" key="11">
    <source>
        <dbReference type="EMBL" id="CAB4772421.1"/>
    </source>
</evidence>
<dbReference type="InterPro" id="IPR045621">
    <property type="entry name" value="BPD_transp_1_N"/>
</dbReference>
<keyword evidence="2" id="KW-0813">Transport</keyword>
<evidence type="ECO:0000256" key="7">
    <source>
        <dbReference type="SAM" id="Phobius"/>
    </source>
</evidence>
<evidence type="ECO:0000313" key="10">
    <source>
        <dbReference type="EMBL" id="CAB4698943.1"/>
    </source>
</evidence>
<dbReference type="Gene3D" id="1.10.3720.10">
    <property type="entry name" value="MetI-like"/>
    <property type="match status" value="1"/>
</dbReference>
<feature type="transmembrane region" description="Helical" evidence="7">
    <location>
        <begin position="285"/>
        <end position="310"/>
    </location>
</feature>
<feature type="transmembrane region" description="Helical" evidence="7">
    <location>
        <begin position="238"/>
        <end position="265"/>
    </location>
</feature>
<dbReference type="EMBL" id="CAFBMY010000010">
    <property type="protein sequence ID" value="CAB4916587.1"/>
    <property type="molecule type" value="Genomic_DNA"/>
</dbReference>
<evidence type="ECO:0000313" key="14">
    <source>
        <dbReference type="EMBL" id="CAB4970297.1"/>
    </source>
</evidence>
<reference evidence="11" key="1">
    <citation type="submission" date="2020-05" db="EMBL/GenBank/DDBJ databases">
        <authorList>
            <person name="Chiriac C."/>
            <person name="Salcher M."/>
            <person name="Ghai R."/>
            <person name="Kavagutti S V."/>
        </authorList>
    </citation>
    <scope>NUCLEOTIDE SEQUENCE</scope>
</reference>
<dbReference type="EMBL" id="CAFBOJ010000002">
    <property type="protein sequence ID" value="CAB4970297.1"/>
    <property type="molecule type" value="Genomic_DNA"/>
</dbReference>
<keyword evidence="3" id="KW-1003">Cell membrane</keyword>
<evidence type="ECO:0000256" key="1">
    <source>
        <dbReference type="ARBA" id="ARBA00004651"/>
    </source>
</evidence>
<dbReference type="PANTHER" id="PTHR43163:SF6">
    <property type="entry name" value="DIPEPTIDE TRANSPORT SYSTEM PERMEASE PROTEIN DPPB-RELATED"/>
    <property type="match status" value="1"/>
</dbReference>
<sequence>MNIVVFGARRLFLFISSLVVSSAIVFSMLRLLPGDLAQAKLGIQATPEALATLRHELGIDRSLLAQYWDWLSHALHGDLGISILSGADITAEIAQKATVTVPLVIMASVLAVLVSIPLGMYAALRYRRMDGVATSAMSQFGIAVPTFWTGLLISTFFAVVWQVLPAGGFPEGGWSEPGIAFKSMALPVFTLALGQGAVLMRFARSATIDTLQQDYFRTARATGLTRVQALRKHGVRNAMIPVISVLGMQMATLIVEAIIVENVFALPGIGQMLLQDVNNRDLLKVQGIIAVTTSIVFFVSFLVDLVLGFLDPRVRQSA</sequence>
<dbReference type="PANTHER" id="PTHR43163">
    <property type="entry name" value="DIPEPTIDE TRANSPORT SYSTEM PERMEASE PROTEIN DPPB-RELATED"/>
    <property type="match status" value="1"/>
</dbReference>
<feature type="transmembrane region" description="Helical" evidence="7">
    <location>
        <begin position="184"/>
        <end position="203"/>
    </location>
</feature>
<gene>
    <name evidence="9" type="ORF">UFOPK2254_00217</name>
    <name evidence="10" type="ORF">UFOPK2646_00355</name>
    <name evidence="11" type="ORF">UFOPK2907_00630</name>
    <name evidence="12" type="ORF">UFOPK3197_00485</name>
    <name evidence="13" type="ORF">UFOPK3707_00130</name>
    <name evidence="14" type="ORF">UFOPK3937_00047</name>
    <name evidence="15" type="ORF">UFOPK4401_00409</name>
</gene>
<evidence type="ECO:0000259" key="8">
    <source>
        <dbReference type="PROSITE" id="PS50928"/>
    </source>
</evidence>
<feature type="transmembrane region" description="Helical" evidence="7">
    <location>
        <begin position="136"/>
        <end position="164"/>
    </location>
</feature>
<feature type="transmembrane region" description="Helical" evidence="7">
    <location>
        <begin position="12"/>
        <end position="32"/>
    </location>
</feature>
<dbReference type="InterPro" id="IPR035906">
    <property type="entry name" value="MetI-like_sf"/>
</dbReference>
<comment type="subcellular location">
    <subcellularLocation>
        <location evidence="1">Cell membrane</location>
        <topology evidence="1">Multi-pass membrane protein</topology>
    </subcellularLocation>
</comment>
<evidence type="ECO:0000256" key="2">
    <source>
        <dbReference type="ARBA" id="ARBA00022448"/>
    </source>
</evidence>
<evidence type="ECO:0000313" key="15">
    <source>
        <dbReference type="EMBL" id="CAB5073133.1"/>
    </source>
</evidence>
<dbReference type="EMBL" id="CAFBRB010000027">
    <property type="protein sequence ID" value="CAB5073133.1"/>
    <property type="molecule type" value="Genomic_DNA"/>
</dbReference>